<protein>
    <submittedName>
        <fullName evidence="2">Uncharacterized protein</fullName>
    </submittedName>
</protein>
<feature type="region of interest" description="Disordered" evidence="1">
    <location>
        <begin position="162"/>
        <end position="181"/>
    </location>
</feature>
<proteinExistence type="predicted"/>
<organism evidence="2 3">
    <name type="scientific">Thelonectria olida</name>
    <dbReference type="NCBI Taxonomy" id="1576542"/>
    <lineage>
        <taxon>Eukaryota</taxon>
        <taxon>Fungi</taxon>
        <taxon>Dikarya</taxon>
        <taxon>Ascomycota</taxon>
        <taxon>Pezizomycotina</taxon>
        <taxon>Sordariomycetes</taxon>
        <taxon>Hypocreomycetidae</taxon>
        <taxon>Hypocreales</taxon>
        <taxon>Nectriaceae</taxon>
        <taxon>Thelonectria</taxon>
    </lineage>
</organism>
<dbReference type="EMBL" id="JAGPYM010000039">
    <property type="protein sequence ID" value="KAH6874462.1"/>
    <property type="molecule type" value="Genomic_DNA"/>
</dbReference>
<accession>A0A9P8VTJ2</accession>
<gene>
    <name evidence="2" type="ORF">B0T10DRAFT_465763</name>
</gene>
<reference evidence="2 3" key="1">
    <citation type="journal article" date="2021" name="Nat. Commun.">
        <title>Genetic determinants of endophytism in the Arabidopsis root mycobiome.</title>
        <authorList>
            <person name="Mesny F."/>
            <person name="Miyauchi S."/>
            <person name="Thiergart T."/>
            <person name="Pickel B."/>
            <person name="Atanasova L."/>
            <person name="Karlsson M."/>
            <person name="Huettel B."/>
            <person name="Barry K.W."/>
            <person name="Haridas S."/>
            <person name="Chen C."/>
            <person name="Bauer D."/>
            <person name="Andreopoulos W."/>
            <person name="Pangilinan J."/>
            <person name="LaButti K."/>
            <person name="Riley R."/>
            <person name="Lipzen A."/>
            <person name="Clum A."/>
            <person name="Drula E."/>
            <person name="Henrissat B."/>
            <person name="Kohler A."/>
            <person name="Grigoriev I.V."/>
            <person name="Martin F.M."/>
            <person name="Hacquard S."/>
        </authorList>
    </citation>
    <scope>NUCLEOTIDE SEQUENCE [LARGE SCALE GENOMIC DNA]</scope>
    <source>
        <strain evidence="2 3">MPI-CAGE-CH-0241</strain>
    </source>
</reference>
<feature type="compositionally biased region" description="Basic and acidic residues" evidence="1">
    <location>
        <begin position="71"/>
        <end position="85"/>
    </location>
</feature>
<keyword evidence="3" id="KW-1185">Reference proteome</keyword>
<dbReference type="OrthoDB" id="6133115at2759"/>
<evidence type="ECO:0000256" key="1">
    <source>
        <dbReference type="SAM" id="MobiDB-lite"/>
    </source>
</evidence>
<name>A0A9P8VTJ2_9HYPO</name>
<sequence>MQAKQETGECIDSVHHGHDILVSATRFKRHVTTHQEQLAIFALPRAPEEEGTPDSTSVVDSVSETSEDLVYQEHDASNRVKDDSHVSLADQDDASQEDAGVPTRDLMEEDQPHSRLDEQLGGMWFFDQEDLQGSFNQQVGKRIHAHAREDVKDNLFNSNKGRMAEHEESTAAEQTNYKREAGSSFSLALDTNAPPDAQFDHDPNGEMDEDGTTETWETGRYEISDMDGGERTFSGPSTALANMEADPNAIVNTVFQCPNPDCTRCFRKRTELRYGYTLIYHLLHHDSQ</sequence>
<feature type="compositionally biased region" description="Low complexity" evidence="1">
    <location>
        <begin position="54"/>
        <end position="64"/>
    </location>
</feature>
<evidence type="ECO:0000313" key="2">
    <source>
        <dbReference type="EMBL" id="KAH6874462.1"/>
    </source>
</evidence>
<comment type="caution">
    <text evidence="2">The sequence shown here is derived from an EMBL/GenBank/DDBJ whole genome shotgun (WGS) entry which is preliminary data.</text>
</comment>
<dbReference type="Proteomes" id="UP000777438">
    <property type="component" value="Unassembled WGS sequence"/>
</dbReference>
<evidence type="ECO:0000313" key="3">
    <source>
        <dbReference type="Proteomes" id="UP000777438"/>
    </source>
</evidence>
<feature type="region of interest" description="Disordered" evidence="1">
    <location>
        <begin position="43"/>
        <end position="113"/>
    </location>
</feature>
<dbReference type="AlphaFoldDB" id="A0A9P8VTJ2"/>